<feature type="signal peptide" evidence="1">
    <location>
        <begin position="1"/>
        <end position="21"/>
    </location>
</feature>
<evidence type="ECO:0000256" key="1">
    <source>
        <dbReference type="SAM" id="SignalP"/>
    </source>
</evidence>
<dbReference type="InterPro" id="IPR036465">
    <property type="entry name" value="vWFA_dom_sf"/>
</dbReference>
<evidence type="ECO:0000313" key="4">
    <source>
        <dbReference type="Proteomes" id="UP001238467"/>
    </source>
</evidence>
<dbReference type="RefSeq" id="WP_307063476.1">
    <property type="nucleotide sequence ID" value="NZ_JAUSUH010000012.1"/>
</dbReference>
<keyword evidence="4" id="KW-1185">Reference proteome</keyword>
<feature type="chain" id="PRO_5047374882" evidence="1">
    <location>
        <begin position="22"/>
        <end position="854"/>
    </location>
</feature>
<reference evidence="3 4" key="1">
    <citation type="submission" date="2023-07" db="EMBL/GenBank/DDBJ databases">
        <title>Genomic Encyclopedia of Type Strains, Phase IV (KMG-IV): sequencing the most valuable type-strain genomes for metagenomic binning, comparative biology and taxonomic classification.</title>
        <authorList>
            <person name="Goeker M."/>
        </authorList>
    </citation>
    <scope>NUCLEOTIDE SEQUENCE [LARGE SCALE GENOMIC DNA]</scope>
    <source>
        <strain evidence="3 4">DSM 1277</strain>
    </source>
</reference>
<organism evidence="3 4">
    <name type="scientific">Ancylobacter vacuolatus</name>
    <dbReference type="NCBI Taxonomy" id="223389"/>
    <lineage>
        <taxon>Bacteria</taxon>
        <taxon>Pseudomonadati</taxon>
        <taxon>Pseudomonadota</taxon>
        <taxon>Alphaproteobacteria</taxon>
        <taxon>Hyphomicrobiales</taxon>
        <taxon>Xanthobacteraceae</taxon>
        <taxon>Ancylobacter</taxon>
    </lineage>
</organism>
<protein>
    <submittedName>
        <fullName evidence="3">Ca-activated chloride channel family protein</fullName>
    </submittedName>
</protein>
<dbReference type="SMART" id="SM00327">
    <property type="entry name" value="VWA"/>
    <property type="match status" value="1"/>
</dbReference>
<evidence type="ECO:0000313" key="3">
    <source>
        <dbReference type="EMBL" id="MDQ0349618.1"/>
    </source>
</evidence>
<dbReference type="InterPro" id="IPR002035">
    <property type="entry name" value="VWF_A"/>
</dbReference>
<keyword evidence="1" id="KW-0732">Signal</keyword>
<sequence length="854" mass="88989">MRRPFTGAAAAMLLSVGLAQAEAPRTIIVMDGSGSMWGQIDGRTKLDIARETVAKVLGTLPADQELGLLAYGHRSKGDCRDIELMVAPARGTAAEISERVATMRFLGKTPLSEAVRQAAEALRYGEEAATVVLITDGLETCKADPCALGRELEAAGLNFTTHVIGFGLTKAEGAQVACLAENTGGRYIEASNANALRDALATTVAAPAPPPAPKPVAPTATLSAPDSAPAGSVLAVGFTAPTGPFDYIHLLNAKGERVAEAAVGNANPVSLRLPFDVGKYELAYSSHAAGIIARRPLTVTEAAVMLNAPDSAPAGSLIEIGWTGPAAQHDYIKLLDAKGERVAEAAIGGDNPVRLRLPFTPGGFTLVYSFNNAETIFSRPIRLTEAKVTLTAPDRAQVGAEVVVAWEGPAAAYDNIQLVRQSDGERITYEYVKDQPLTFRMPDEPGGHEFLYVFGDTEVIARRPITVVLEKVDAAPAVPPGRAEAASASTSGDGSSLTARDLVPITLQADMGTMGFNVVWSATPVPGQNLPPEAWAMDEGTADPVETDFFPGQYDVVGDAGDNVFARRITVVAGGRNHFIIPHSRARSPAGEDAPRADDGLVTLRLAGGPESGAVRWFAAPVGGQDALAVASGDAVTGPWETRIEPGLWLITGTPAGGGAIAHMVLEPFSASPSPLDLTVHAPAHATRKTPEIDGLDSACDAPQPCLHRDAATGLSLLLPSGWGMEAALVMETAAGVAARHPSTVFLPLRPDRNETMIALNTRQWDAMLGPCEDIAIGRLCRTEPMSDADRQAYRILAATLDVAGPTSRASGTRAVTGGTAPAGMVKAIGGIEVRGPDGLDPVDILAPQLSVTE</sequence>
<dbReference type="SUPFAM" id="SSF53300">
    <property type="entry name" value="vWA-like"/>
    <property type="match status" value="1"/>
</dbReference>
<evidence type="ECO:0000259" key="2">
    <source>
        <dbReference type="PROSITE" id="PS50234"/>
    </source>
</evidence>
<gene>
    <name evidence="3" type="ORF">J2S76_004069</name>
</gene>
<accession>A0ABU0DMU1</accession>
<name>A0ABU0DMU1_9HYPH</name>
<dbReference type="EMBL" id="JAUSUH010000012">
    <property type="protein sequence ID" value="MDQ0349618.1"/>
    <property type="molecule type" value="Genomic_DNA"/>
</dbReference>
<dbReference type="Gene3D" id="3.40.50.410">
    <property type="entry name" value="von Willebrand factor, type A domain"/>
    <property type="match status" value="1"/>
</dbReference>
<dbReference type="Proteomes" id="UP001238467">
    <property type="component" value="Unassembled WGS sequence"/>
</dbReference>
<proteinExistence type="predicted"/>
<comment type="caution">
    <text evidence="3">The sequence shown here is derived from an EMBL/GenBank/DDBJ whole genome shotgun (WGS) entry which is preliminary data.</text>
</comment>
<dbReference type="Pfam" id="PF13519">
    <property type="entry name" value="VWA_2"/>
    <property type="match status" value="1"/>
</dbReference>
<feature type="domain" description="VWFA" evidence="2">
    <location>
        <begin position="25"/>
        <end position="204"/>
    </location>
</feature>
<dbReference type="PROSITE" id="PS50234">
    <property type="entry name" value="VWFA"/>
    <property type="match status" value="1"/>
</dbReference>